<evidence type="ECO:0000256" key="6">
    <source>
        <dbReference type="RuleBase" id="RU004466"/>
    </source>
</evidence>
<dbReference type="SFLD" id="SFLDS00005">
    <property type="entry name" value="Isoprenoid_Synthase_Type_I"/>
    <property type="match status" value="1"/>
</dbReference>
<evidence type="ECO:0000313" key="8">
    <source>
        <dbReference type="Proteomes" id="UP000242616"/>
    </source>
</evidence>
<keyword evidence="8" id="KW-1185">Reference proteome</keyword>
<dbReference type="PANTHER" id="PTHR12001">
    <property type="entry name" value="GERANYLGERANYL PYROPHOSPHATE SYNTHASE"/>
    <property type="match status" value="1"/>
</dbReference>
<reference evidence="7 8" key="1">
    <citation type="submission" date="2015-06" db="EMBL/GenBank/DDBJ databases">
        <title>Genome sequencing of Thermotogales isolates from hydrothermal vents.</title>
        <authorList>
            <person name="Haverkamp T.H."/>
            <person name="Kublanov I.V."/>
            <person name="Nesbo C.L."/>
        </authorList>
    </citation>
    <scope>NUCLEOTIDE SEQUENCE [LARGE SCALE GENOMIC DNA]</scope>
    <source>
        <strain evidence="8">ik275mar</strain>
    </source>
</reference>
<dbReference type="Gene3D" id="1.10.600.10">
    <property type="entry name" value="Farnesyl Diphosphate Synthase"/>
    <property type="match status" value="1"/>
</dbReference>
<gene>
    <name evidence="7" type="ORF">XJ44_07505</name>
</gene>
<dbReference type="PANTHER" id="PTHR12001:SF85">
    <property type="entry name" value="SHORT CHAIN ISOPRENYL DIPHOSPHATE SYNTHASE"/>
    <property type="match status" value="1"/>
</dbReference>
<sequence length="335" mass="38951">MDFEVFRNVHIKYIEKNIEEVIDENKLTNSQDYLVDELKLFCLRSGKRIRPLLFLLGAESFGAKIDERIYKVSAVIEVMHSFLLIHDDIMDQSDKRRGLPSMHSLLYEKFKDLNFNPRIGENLALVLGDVLFFIALRALSKLELPNGFLKDFSECYINTGYGQILDVIYSMNKKYKEIFEEKKISLEISKLKTAYYTFFYPFYLGALFGKRNVPRRDLEGVLIPAGIAFQIRDDILSTFDENSGKSNLSDILEGKVTALIDFGKYDDNFFEMYFKPRKTDKEIGFIIDAIRKSGAVESAKIVMNELFELSLKNLEKIDIKNKEVLMDLILRLRRD</sequence>
<proteinExistence type="inferred from homology"/>
<evidence type="ECO:0000256" key="3">
    <source>
        <dbReference type="ARBA" id="ARBA00022679"/>
    </source>
</evidence>
<comment type="cofactor">
    <cofactor evidence="1">
        <name>Mg(2+)</name>
        <dbReference type="ChEBI" id="CHEBI:18420"/>
    </cofactor>
</comment>
<evidence type="ECO:0000256" key="2">
    <source>
        <dbReference type="ARBA" id="ARBA00006706"/>
    </source>
</evidence>
<dbReference type="InterPro" id="IPR008949">
    <property type="entry name" value="Isoprenoid_synthase_dom_sf"/>
</dbReference>
<name>A0ABX3IHB3_9BACT</name>
<evidence type="ECO:0000256" key="4">
    <source>
        <dbReference type="ARBA" id="ARBA00022723"/>
    </source>
</evidence>
<protein>
    <submittedName>
        <fullName evidence="7">Polyprenyl synthetase</fullName>
    </submittedName>
</protein>
<dbReference type="Pfam" id="PF00348">
    <property type="entry name" value="polyprenyl_synt"/>
    <property type="match status" value="1"/>
</dbReference>
<dbReference type="PROSITE" id="PS00723">
    <property type="entry name" value="POLYPRENYL_SYNTHASE_1"/>
    <property type="match status" value="1"/>
</dbReference>
<dbReference type="InterPro" id="IPR000092">
    <property type="entry name" value="Polyprenyl_synt"/>
</dbReference>
<evidence type="ECO:0000256" key="1">
    <source>
        <dbReference type="ARBA" id="ARBA00001946"/>
    </source>
</evidence>
<organism evidence="7 8">
    <name type="scientific">Thermosipho affectus</name>
    <dbReference type="NCBI Taxonomy" id="660294"/>
    <lineage>
        <taxon>Bacteria</taxon>
        <taxon>Thermotogati</taxon>
        <taxon>Thermotogota</taxon>
        <taxon>Thermotogae</taxon>
        <taxon>Thermotogales</taxon>
        <taxon>Fervidobacteriaceae</taxon>
        <taxon>Thermosipho</taxon>
    </lineage>
</organism>
<keyword evidence="3 6" id="KW-0808">Transferase</keyword>
<keyword evidence="5" id="KW-0460">Magnesium</keyword>
<comment type="similarity">
    <text evidence="2 6">Belongs to the FPP/GGPP synthase family.</text>
</comment>
<evidence type="ECO:0000313" key="7">
    <source>
        <dbReference type="EMBL" id="ONN26708.1"/>
    </source>
</evidence>
<dbReference type="Proteomes" id="UP000242616">
    <property type="component" value="Unassembled WGS sequence"/>
</dbReference>
<accession>A0ABX3IHB3</accession>
<dbReference type="InterPro" id="IPR033749">
    <property type="entry name" value="Polyprenyl_synt_CS"/>
</dbReference>
<keyword evidence="4" id="KW-0479">Metal-binding</keyword>
<dbReference type="EMBL" id="LBFC01000022">
    <property type="protein sequence ID" value="ONN26708.1"/>
    <property type="molecule type" value="Genomic_DNA"/>
</dbReference>
<dbReference type="SUPFAM" id="SSF48576">
    <property type="entry name" value="Terpenoid synthases"/>
    <property type="match status" value="1"/>
</dbReference>
<evidence type="ECO:0000256" key="5">
    <source>
        <dbReference type="ARBA" id="ARBA00022842"/>
    </source>
</evidence>
<comment type="caution">
    <text evidence="7">The sequence shown here is derived from an EMBL/GenBank/DDBJ whole genome shotgun (WGS) entry which is preliminary data.</text>
</comment>
<dbReference type="RefSeq" id="WP_077198594.1">
    <property type="nucleotide sequence ID" value="NZ_LBFC01000022.1"/>
</dbReference>
<dbReference type="CDD" id="cd00685">
    <property type="entry name" value="Trans_IPPS_HT"/>
    <property type="match status" value="1"/>
</dbReference>